<sequence>MREMWETEAVCCVRRESLSEEDYLGAVIHKGKSSQTPCYGPFFLGICNLEYPVIHTGMVSIKASGNPVTHSPIHI</sequence>
<name>A0A0L8HRE3_OCTBM</name>
<reference evidence="1" key="1">
    <citation type="submission" date="2015-07" db="EMBL/GenBank/DDBJ databases">
        <title>MeaNS - Measles Nucleotide Surveillance Program.</title>
        <authorList>
            <person name="Tran T."/>
            <person name="Druce J."/>
        </authorList>
    </citation>
    <scope>NUCLEOTIDE SEQUENCE</scope>
    <source>
        <strain evidence="1">UCB-OBI-ISO-001</strain>
        <tissue evidence="1">Gonad</tissue>
    </source>
</reference>
<proteinExistence type="predicted"/>
<dbReference type="AlphaFoldDB" id="A0A0L8HRE3"/>
<dbReference type="EMBL" id="KQ417469">
    <property type="protein sequence ID" value="KOF91838.1"/>
    <property type="molecule type" value="Genomic_DNA"/>
</dbReference>
<protein>
    <submittedName>
        <fullName evidence="1">Uncharacterized protein</fullName>
    </submittedName>
</protein>
<evidence type="ECO:0000313" key="1">
    <source>
        <dbReference type="EMBL" id="KOF91838.1"/>
    </source>
</evidence>
<gene>
    <name evidence="1" type="ORF">OCBIM_22007991mg</name>
</gene>
<accession>A0A0L8HRE3</accession>
<organism evidence="1">
    <name type="scientific">Octopus bimaculoides</name>
    <name type="common">California two-spotted octopus</name>
    <dbReference type="NCBI Taxonomy" id="37653"/>
    <lineage>
        <taxon>Eukaryota</taxon>
        <taxon>Metazoa</taxon>
        <taxon>Spiralia</taxon>
        <taxon>Lophotrochozoa</taxon>
        <taxon>Mollusca</taxon>
        <taxon>Cephalopoda</taxon>
        <taxon>Coleoidea</taxon>
        <taxon>Octopodiformes</taxon>
        <taxon>Octopoda</taxon>
        <taxon>Incirrata</taxon>
        <taxon>Octopodidae</taxon>
        <taxon>Octopus</taxon>
    </lineage>
</organism>